<organism evidence="2 3">
    <name type="scientific">Arthrospiribacter ruber</name>
    <dbReference type="NCBI Taxonomy" id="2487934"/>
    <lineage>
        <taxon>Bacteria</taxon>
        <taxon>Pseudomonadati</taxon>
        <taxon>Bacteroidota</taxon>
        <taxon>Cytophagia</taxon>
        <taxon>Cytophagales</taxon>
        <taxon>Cyclobacteriaceae</taxon>
        <taxon>Arthrospiribacter</taxon>
    </lineage>
</organism>
<reference evidence="2 3" key="1">
    <citation type="journal article" date="2020" name="Syst. Appl. Microbiol.">
        <title>Arthrospiribacter ruber gen. nov., sp. nov., a novel bacterium isolated from Arthrospira cultures.</title>
        <authorList>
            <person name="Waleron M."/>
            <person name="Misztak A."/>
            <person name="Waleron M.M."/>
            <person name="Furmaniak M."/>
            <person name="Mrozik A."/>
            <person name="Waleron K."/>
        </authorList>
    </citation>
    <scope>NUCLEOTIDE SEQUENCE [LARGE SCALE GENOMIC DNA]</scope>
    <source>
        <strain evidence="2 3">DPMB0001</strain>
    </source>
</reference>
<name>A0A951IQA1_9BACT</name>
<dbReference type="AlphaFoldDB" id="A0A951IQA1"/>
<evidence type="ECO:0000313" key="3">
    <source>
        <dbReference type="Proteomes" id="UP000727490"/>
    </source>
</evidence>
<dbReference type="RefSeq" id="WP_219286049.1">
    <property type="nucleotide sequence ID" value="NZ_RPHB01000001.1"/>
</dbReference>
<keyword evidence="3" id="KW-1185">Reference proteome</keyword>
<evidence type="ECO:0000256" key="1">
    <source>
        <dbReference type="SAM" id="Phobius"/>
    </source>
</evidence>
<keyword evidence="1" id="KW-1133">Transmembrane helix</keyword>
<keyword evidence="1" id="KW-0812">Transmembrane</keyword>
<evidence type="ECO:0000313" key="2">
    <source>
        <dbReference type="EMBL" id="MBW3466258.1"/>
    </source>
</evidence>
<feature type="transmembrane region" description="Helical" evidence="1">
    <location>
        <begin position="33"/>
        <end position="54"/>
    </location>
</feature>
<feature type="transmembrane region" description="Helical" evidence="1">
    <location>
        <begin position="98"/>
        <end position="126"/>
    </location>
</feature>
<feature type="transmembrane region" description="Helical" evidence="1">
    <location>
        <begin position="138"/>
        <end position="156"/>
    </location>
</feature>
<sequence length="157" mass="17845">MLKLLKSFSQFLFKRENFTFPAITNGKFYLNLFLFKALVFVFVVLIFRILLGFGGSDNAHLLGDKGILKIFLNFIILAPILEEIVFRYHTNMKFRSIVISFVGAIILFYDSVFGLVLIGGYLGILFTFKKSGFHVSQLFLVYTSSIMFGIAHIAFVG</sequence>
<keyword evidence="1" id="KW-0472">Membrane</keyword>
<gene>
    <name evidence="2" type="ORF">EGN73_00315</name>
</gene>
<dbReference type="EMBL" id="RPHB01000001">
    <property type="protein sequence ID" value="MBW3466258.1"/>
    <property type="molecule type" value="Genomic_DNA"/>
</dbReference>
<accession>A0A951IQA1</accession>
<feature type="transmembrane region" description="Helical" evidence="1">
    <location>
        <begin position="66"/>
        <end position="86"/>
    </location>
</feature>
<proteinExistence type="predicted"/>
<comment type="caution">
    <text evidence="2">The sequence shown here is derived from an EMBL/GenBank/DDBJ whole genome shotgun (WGS) entry which is preliminary data.</text>
</comment>
<dbReference type="Proteomes" id="UP000727490">
    <property type="component" value="Unassembled WGS sequence"/>
</dbReference>
<protein>
    <submittedName>
        <fullName evidence="2">Uncharacterized protein</fullName>
    </submittedName>
</protein>